<evidence type="ECO:0000313" key="5">
    <source>
        <dbReference type="EMBL" id="JAC97334.1"/>
    </source>
</evidence>
<organism evidence="5">
    <name type="scientific">Zeugodacus cucurbitae</name>
    <name type="common">Melon fruit fly</name>
    <name type="synonym">Bactrocera cucurbitae</name>
    <dbReference type="NCBI Taxonomy" id="28588"/>
    <lineage>
        <taxon>Eukaryota</taxon>
        <taxon>Metazoa</taxon>
        <taxon>Ecdysozoa</taxon>
        <taxon>Arthropoda</taxon>
        <taxon>Hexapoda</taxon>
        <taxon>Insecta</taxon>
        <taxon>Pterygota</taxon>
        <taxon>Neoptera</taxon>
        <taxon>Endopterygota</taxon>
        <taxon>Diptera</taxon>
        <taxon>Brachycera</taxon>
        <taxon>Muscomorpha</taxon>
        <taxon>Tephritoidea</taxon>
        <taxon>Tephritidae</taxon>
        <taxon>Zeugodacus</taxon>
        <taxon>Zeugodacus</taxon>
    </lineage>
</organism>
<protein>
    <submittedName>
        <fullName evidence="5">Protein takeout</fullName>
    </submittedName>
</protein>
<evidence type="ECO:0000256" key="1">
    <source>
        <dbReference type="ARBA" id="ARBA00022729"/>
    </source>
</evidence>
<evidence type="ECO:0000256" key="2">
    <source>
        <dbReference type="ARBA" id="ARBA00023108"/>
    </source>
</evidence>
<dbReference type="FunFam" id="3.15.10.30:FF:000001">
    <property type="entry name" value="Takeout-like protein 1"/>
    <property type="match status" value="1"/>
</dbReference>
<dbReference type="InterPro" id="IPR010562">
    <property type="entry name" value="Haemolymph_juvenile_hormone-bd"/>
</dbReference>
<reference evidence="5" key="2">
    <citation type="journal article" date="2015" name="Gigascience">
        <title>Reconstructing a comprehensive transcriptome assembly of a white-pupal translocated strain of the pest fruit fly Bactrocera cucurbitae.</title>
        <authorList>
            <person name="Sim S.B."/>
            <person name="Calla B."/>
            <person name="Hall B."/>
            <person name="DeRego T."/>
            <person name="Geib S.M."/>
        </authorList>
    </citation>
    <scope>NUCLEOTIDE SEQUENCE</scope>
</reference>
<dbReference type="GO" id="GO:0007623">
    <property type="term" value="P:circadian rhythm"/>
    <property type="evidence" value="ECO:0007669"/>
    <property type="project" value="UniProtKB-ARBA"/>
</dbReference>
<proteinExistence type="inferred from homology"/>
<accession>A0A0A1WFU2</accession>
<keyword evidence="2" id="KW-0090">Biological rhythms</keyword>
<dbReference type="SMART" id="SM00700">
    <property type="entry name" value="JHBP"/>
    <property type="match status" value="1"/>
</dbReference>
<feature type="chain" id="PRO_5001982190" evidence="4">
    <location>
        <begin position="22"/>
        <end position="248"/>
    </location>
</feature>
<dbReference type="Gene3D" id="3.15.10.30">
    <property type="entry name" value="Haemolymph juvenile hormone binding protein"/>
    <property type="match status" value="1"/>
</dbReference>
<reference evidence="5" key="1">
    <citation type="submission" date="2014-11" db="EMBL/GenBank/DDBJ databases">
        <authorList>
            <person name="Geib S."/>
        </authorList>
    </citation>
    <scope>NUCLEOTIDE SEQUENCE</scope>
</reference>
<dbReference type="PANTHER" id="PTHR11008">
    <property type="entry name" value="PROTEIN TAKEOUT-LIKE PROTEIN"/>
    <property type="match status" value="1"/>
</dbReference>
<dbReference type="Pfam" id="PF06585">
    <property type="entry name" value="JHBP"/>
    <property type="match status" value="1"/>
</dbReference>
<dbReference type="AlphaFoldDB" id="A0A0A1WFU2"/>
<name>A0A0A1WFU2_ZEUCU</name>
<sequence length="248" mass="27835">MFRLNKIVVALMPLLTLQAVAKFPEDPKPCKYGDKTCIMSTVEFLMREKSQGFASLNLVKTDPLRIAEIVMKQGAESPVNIDLTFTNNDIYGFSGIKMTDLKGFGKDLVTKHELLFSAPVLSLVGDYSIKGRVLVLPITGTGASNITMLNSKIRIQFVGAPVEKSEGVYMSVKSARLSVEPARMIFNFGNLFNGDKQLGETMNTFLNENWKEIYEEVRATFTNVFSKIFISVIENVFSLYPYDKYFSE</sequence>
<dbReference type="EMBL" id="GBXI01016957">
    <property type="protein sequence ID" value="JAC97334.1"/>
    <property type="molecule type" value="Transcribed_RNA"/>
</dbReference>
<evidence type="ECO:0000256" key="3">
    <source>
        <dbReference type="ARBA" id="ARBA00060902"/>
    </source>
</evidence>
<keyword evidence="1 4" id="KW-0732">Signal</keyword>
<feature type="signal peptide" evidence="4">
    <location>
        <begin position="1"/>
        <end position="21"/>
    </location>
</feature>
<comment type="similarity">
    <text evidence="3">Belongs to the TO family.</text>
</comment>
<dbReference type="PANTHER" id="PTHR11008:SF40">
    <property type="entry name" value="PROTEIN TAKEOUT"/>
    <property type="match status" value="1"/>
</dbReference>
<gene>
    <name evidence="5" type="primary">to_3</name>
    <name evidence="5" type="ORF">g.5504</name>
</gene>
<dbReference type="GO" id="GO:0005615">
    <property type="term" value="C:extracellular space"/>
    <property type="evidence" value="ECO:0007669"/>
    <property type="project" value="TreeGrafter"/>
</dbReference>
<evidence type="ECO:0000256" key="4">
    <source>
        <dbReference type="SAM" id="SignalP"/>
    </source>
</evidence>
<dbReference type="InterPro" id="IPR038606">
    <property type="entry name" value="To_sf"/>
</dbReference>